<evidence type="ECO:0000313" key="3">
    <source>
        <dbReference type="Proteomes" id="UP000501130"/>
    </source>
</evidence>
<dbReference type="EMBL" id="CP053084">
    <property type="protein sequence ID" value="QJR30467.1"/>
    <property type="molecule type" value="Genomic_DNA"/>
</dbReference>
<dbReference type="Proteomes" id="UP000501130">
    <property type="component" value="Chromosome"/>
</dbReference>
<organism evidence="2 3">
    <name type="scientific">Limnobacter profundi</name>
    <dbReference type="NCBI Taxonomy" id="2732163"/>
    <lineage>
        <taxon>Bacteria</taxon>
        <taxon>Pseudomonadati</taxon>
        <taxon>Pseudomonadota</taxon>
        <taxon>Betaproteobacteria</taxon>
        <taxon>Burkholderiales</taxon>
        <taxon>Burkholderiaceae</taxon>
        <taxon>Limnobacter</taxon>
    </lineage>
</organism>
<proteinExistence type="predicted"/>
<protein>
    <submittedName>
        <fullName evidence="2">Uncharacterized protein</fullName>
    </submittedName>
</protein>
<keyword evidence="3" id="KW-1185">Reference proteome</keyword>
<evidence type="ECO:0000313" key="2">
    <source>
        <dbReference type="EMBL" id="QJR30467.1"/>
    </source>
</evidence>
<evidence type="ECO:0000256" key="1">
    <source>
        <dbReference type="SAM" id="MobiDB-lite"/>
    </source>
</evidence>
<feature type="compositionally biased region" description="Polar residues" evidence="1">
    <location>
        <begin position="1"/>
        <end position="11"/>
    </location>
</feature>
<sequence length="195" mass="21356">MNGINPIQVNPLNFAPAPPQAQQRPTVEAVRALATQIRGQTATLIPLVNNFYTAWMVLPQAQAVAVSATQQLKSTFLEPDEGHADFLRKLENCTDEVRHNAREVTRLAISLDNSCFEALEIASHLLEQGPSNLLVTTPLGPWSLSKQAIDTNLLYRLTGDIDLLQGPQPGDQGNLAALHTEWAQDDAIDPYGMPR</sequence>
<gene>
    <name evidence="2" type="ORF">HKT17_12555</name>
</gene>
<reference evidence="2 3" key="1">
    <citation type="submission" date="2020-05" db="EMBL/GenBank/DDBJ databases">
        <title>Compete genome of Limnobacter sp. SAORIC-580.</title>
        <authorList>
            <person name="Song J."/>
            <person name="Cho J.-C."/>
        </authorList>
    </citation>
    <scope>NUCLEOTIDE SEQUENCE [LARGE SCALE GENOMIC DNA]</scope>
    <source>
        <strain evidence="2 3">SAORIC-580</strain>
    </source>
</reference>
<name>A0ABX6NA34_9BURK</name>
<accession>A0ABX6NA34</accession>
<feature type="region of interest" description="Disordered" evidence="1">
    <location>
        <begin position="1"/>
        <end position="21"/>
    </location>
</feature>